<reference evidence="8 9" key="1">
    <citation type="submission" date="2016-10" db="EMBL/GenBank/DDBJ databases">
        <authorList>
            <person name="de Groot N.N."/>
        </authorList>
    </citation>
    <scope>NUCLEOTIDE SEQUENCE [LARGE SCALE GENOMIC DNA]</scope>
    <source>
        <strain evidence="8 9">DSM 22274</strain>
    </source>
</reference>
<evidence type="ECO:0000256" key="4">
    <source>
        <dbReference type="ARBA" id="ARBA00012546"/>
    </source>
</evidence>
<proteinExistence type="inferred from homology"/>
<dbReference type="Gene3D" id="3.20.20.140">
    <property type="entry name" value="Metal-dependent hydrolases"/>
    <property type="match status" value="1"/>
</dbReference>
<gene>
    <name evidence="8" type="ORF">SAMN04489740_0263</name>
</gene>
<dbReference type="Proteomes" id="UP000182725">
    <property type="component" value="Unassembled WGS sequence"/>
</dbReference>
<dbReference type="NCBIfam" id="NF002794">
    <property type="entry name" value="PRK02925.1"/>
    <property type="match status" value="1"/>
</dbReference>
<dbReference type="GO" id="GO:0042840">
    <property type="term" value="P:D-glucuronate catabolic process"/>
    <property type="evidence" value="ECO:0007669"/>
    <property type="project" value="TreeGrafter"/>
</dbReference>
<evidence type="ECO:0000256" key="5">
    <source>
        <dbReference type="ARBA" id="ARBA00020555"/>
    </source>
</evidence>
<dbReference type="UniPathway" id="UPA00246"/>
<organism evidence="8 9">
    <name type="scientific">Arthrobacter alpinus</name>
    <dbReference type="NCBI Taxonomy" id="656366"/>
    <lineage>
        <taxon>Bacteria</taxon>
        <taxon>Bacillati</taxon>
        <taxon>Actinomycetota</taxon>
        <taxon>Actinomycetes</taxon>
        <taxon>Micrococcales</taxon>
        <taxon>Micrococcaceae</taxon>
        <taxon>Arthrobacter</taxon>
    </lineage>
</organism>
<dbReference type="EC" id="5.3.1.12" evidence="4"/>
<dbReference type="RefSeq" id="WP_074709845.1">
    <property type="nucleotide sequence ID" value="NZ_FNTV01000001.1"/>
</dbReference>
<evidence type="ECO:0000256" key="6">
    <source>
        <dbReference type="ARBA" id="ARBA00023235"/>
    </source>
</evidence>
<dbReference type="SUPFAM" id="SSF51556">
    <property type="entry name" value="Metallo-dependent hydrolases"/>
    <property type="match status" value="1"/>
</dbReference>
<sequence length="485" mass="53513">MSHFPSSTEPISEAPAATSLSPAADPNRLLPADPRTRSIARDLLAQVENLPIISPHGHVEASMLQLDTPFPDPATLLVSPDHYVTRLIHASGVPLERLRMGGTTAVEPRETWREFAKAWPLFDGTASGYWMRDSFQHVFGLSREVNEENADALFDELDAKLRSPEFLPRQLFKDFNIEVLATTDDPLDDLAAHAAIAKDPTFTGRVLPTFRPDAYIKFAAVGWAERVEKLIAVAGDGLTGYAGYIRALENRRQYFVEHGAVSADHGVRTALTLRLDGSAAEALFEKARRGEATAQDADVFEAHMTYQMARMSVADGLVMTIHPGVFRNHHTASFNKFGADTGHDIPFGVSYTEALRPMLEDFGTAPGFHFIPFTIDETAFSREIAPLAGFYPSVFIGAPWWFLDAPDAMLRFRSAVTETAGFSRSSGFIDDTRAFCSIPARHNTSRRIEAAFLARLVAESRVSEARAHEIIVDIVDAAPRRAFKL</sequence>
<dbReference type="AlphaFoldDB" id="A0A1H5EJ94"/>
<dbReference type="InterPro" id="IPR032466">
    <property type="entry name" value="Metal_Hydrolase"/>
</dbReference>
<dbReference type="Pfam" id="PF02614">
    <property type="entry name" value="UxaC"/>
    <property type="match status" value="1"/>
</dbReference>
<feature type="region of interest" description="Disordered" evidence="7">
    <location>
        <begin position="1"/>
        <end position="32"/>
    </location>
</feature>
<evidence type="ECO:0000256" key="1">
    <source>
        <dbReference type="ARBA" id="ARBA00001165"/>
    </source>
</evidence>
<comment type="similarity">
    <text evidence="3">Belongs to the metallo-dependent hydrolases superfamily. Uronate isomerase family.</text>
</comment>
<evidence type="ECO:0000313" key="9">
    <source>
        <dbReference type="Proteomes" id="UP000182725"/>
    </source>
</evidence>
<dbReference type="GO" id="GO:0008880">
    <property type="term" value="F:glucuronate isomerase activity"/>
    <property type="evidence" value="ECO:0007669"/>
    <property type="project" value="UniProtKB-EC"/>
</dbReference>
<comment type="pathway">
    <text evidence="2">Carbohydrate metabolism; pentose and glucuronate interconversion.</text>
</comment>
<evidence type="ECO:0000313" key="8">
    <source>
        <dbReference type="EMBL" id="SED91110.1"/>
    </source>
</evidence>
<evidence type="ECO:0000256" key="7">
    <source>
        <dbReference type="SAM" id="MobiDB-lite"/>
    </source>
</evidence>
<dbReference type="PANTHER" id="PTHR30068:SF4">
    <property type="entry name" value="URONATE ISOMERASE"/>
    <property type="match status" value="1"/>
</dbReference>
<dbReference type="Gene3D" id="1.10.2020.10">
    <property type="entry name" value="uronate isomerase, domain 2, chain A"/>
    <property type="match status" value="1"/>
</dbReference>
<name>A0A1H5EJ94_9MICC</name>
<evidence type="ECO:0000256" key="3">
    <source>
        <dbReference type="ARBA" id="ARBA00008397"/>
    </source>
</evidence>
<feature type="compositionally biased region" description="Polar residues" evidence="7">
    <location>
        <begin position="1"/>
        <end position="10"/>
    </location>
</feature>
<evidence type="ECO:0000256" key="2">
    <source>
        <dbReference type="ARBA" id="ARBA00004892"/>
    </source>
</evidence>
<protein>
    <recommendedName>
        <fullName evidence="5">Uronate isomerase</fullName>
        <ecNumber evidence="4">5.3.1.12</ecNumber>
    </recommendedName>
</protein>
<dbReference type="EMBL" id="FNTV01000001">
    <property type="protein sequence ID" value="SED91110.1"/>
    <property type="molecule type" value="Genomic_DNA"/>
</dbReference>
<dbReference type="InterPro" id="IPR003766">
    <property type="entry name" value="Uronate_isomerase"/>
</dbReference>
<accession>A0A1H5EJ94</accession>
<comment type="catalytic activity">
    <reaction evidence="1">
        <text>D-glucuronate = D-fructuronate</text>
        <dbReference type="Rhea" id="RHEA:13049"/>
        <dbReference type="ChEBI" id="CHEBI:58720"/>
        <dbReference type="ChEBI" id="CHEBI:59863"/>
        <dbReference type="EC" id="5.3.1.12"/>
    </reaction>
</comment>
<dbReference type="PANTHER" id="PTHR30068">
    <property type="entry name" value="URONATE ISOMERASE"/>
    <property type="match status" value="1"/>
</dbReference>
<keyword evidence="6 8" id="KW-0413">Isomerase</keyword>
<dbReference type="GO" id="GO:0019698">
    <property type="term" value="P:D-galacturonate catabolic process"/>
    <property type="evidence" value="ECO:0007669"/>
    <property type="project" value="TreeGrafter"/>
</dbReference>